<reference evidence="3" key="2">
    <citation type="submission" date="2015-01" db="EMBL/GenBank/DDBJ databases">
        <title>Evolutionary Origins and Diversification of the Mycorrhizal Mutualists.</title>
        <authorList>
            <consortium name="DOE Joint Genome Institute"/>
            <consortium name="Mycorrhizal Genomics Consortium"/>
            <person name="Kohler A."/>
            <person name="Kuo A."/>
            <person name="Nagy L.G."/>
            <person name="Floudas D."/>
            <person name="Copeland A."/>
            <person name="Barry K.W."/>
            <person name="Cichocki N."/>
            <person name="Veneault-Fourrey C."/>
            <person name="LaButti K."/>
            <person name="Lindquist E.A."/>
            <person name="Lipzen A."/>
            <person name="Lundell T."/>
            <person name="Morin E."/>
            <person name="Murat C."/>
            <person name="Riley R."/>
            <person name="Ohm R."/>
            <person name="Sun H."/>
            <person name="Tunlid A."/>
            <person name="Henrissat B."/>
            <person name="Grigoriev I.V."/>
            <person name="Hibbett D.S."/>
            <person name="Martin F."/>
        </authorList>
    </citation>
    <scope>NUCLEOTIDE SEQUENCE [LARGE SCALE GENOMIC DNA]</scope>
    <source>
        <strain evidence="3">Marx 270</strain>
    </source>
</reference>
<dbReference type="Proteomes" id="UP000054217">
    <property type="component" value="Unassembled WGS sequence"/>
</dbReference>
<proteinExistence type="predicted"/>
<evidence type="ECO:0000313" key="3">
    <source>
        <dbReference type="Proteomes" id="UP000054217"/>
    </source>
</evidence>
<evidence type="ECO:0000313" key="2">
    <source>
        <dbReference type="EMBL" id="KIN99942.1"/>
    </source>
</evidence>
<dbReference type="AlphaFoldDB" id="A0A0C3ISR8"/>
<feature type="region of interest" description="Disordered" evidence="1">
    <location>
        <begin position="1"/>
        <end position="20"/>
    </location>
</feature>
<evidence type="ECO:0000256" key="1">
    <source>
        <dbReference type="SAM" id="MobiDB-lite"/>
    </source>
</evidence>
<protein>
    <submittedName>
        <fullName evidence="2">Uncharacterized protein</fullName>
    </submittedName>
</protein>
<organism evidence="2 3">
    <name type="scientific">Pisolithus tinctorius Marx 270</name>
    <dbReference type="NCBI Taxonomy" id="870435"/>
    <lineage>
        <taxon>Eukaryota</taxon>
        <taxon>Fungi</taxon>
        <taxon>Dikarya</taxon>
        <taxon>Basidiomycota</taxon>
        <taxon>Agaricomycotina</taxon>
        <taxon>Agaricomycetes</taxon>
        <taxon>Agaricomycetidae</taxon>
        <taxon>Boletales</taxon>
        <taxon>Sclerodermatineae</taxon>
        <taxon>Pisolithaceae</taxon>
        <taxon>Pisolithus</taxon>
    </lineage>
</organism>
<gene>
    <name evidence="2" type="ORF">M404DRAFT_1004258</name>
</gene>
<dbReference type="InParanoid" id="A0A0C3ISR8"/>
<accession>A0A0C3ISR8</accession>
<reference evidence="2 3" key="1">
    <citation type="submission" date="2014-04" db="EMBL/GenBank/DDBJ databases">
        <authorList>
            <consortium name="DOE Joint Genome Institute"/>
            <person name="Kuo A."/>
            <person name="Kohler A."/>
            <person name="Costa M.D."/>
            <person name="Nagy L.G."/>
            <person name="Floudas D."/>
            <person name="Copeland A."/>
            <person name="Barry K.W."/>
            <person name="Cichocki N."/>
            <person name="Veneault-Fourrey C."/>
            <person name="LaButti K."/>
            <person name="Lindquist E.A."/>
            <person name="Lipzen A."/>
            <person name="Lundell T."/>
            <person name="Morin E."/>
            <person name="Murat C."/>
            <person name="Sun H."/>
            <person name="Tunlid A."/>
            <person name="Henrissat B."/>
            <person name="Grigoriev I.V."/>
            <person name="Hibbett D.S."/>
            <person name="Martin F."/>
            <person name="Nordberg H.P."/>
            <person name="Cantor M.N."/>
            <person name="Hua S.X."/>
        </authorList>
    </citation>
    <scope>NUCLEOTIDE SEQUENCE [LARGE SCALE GENOMIC DNA]</scope>
    <source>
        <strain evidence="2 3">Marx 270</strain>
    </source>
</reference>
<dbReference type="HOGENOM" id="CLU_2639091_0_0_1"/>
<keyword evidence="3" id="KW-1185">Reference proteome</keyword>
<name>A0A0C3ISR8_PISTI</name>
<sequence length="77" mass="8810">MYLTPENGLSGFRSSLNRPQHSSTFEYSLPCLTNPTANILLRERRTLSHRAGLALPEDGPYNLTEHLHMNRLFAMPR</sequence>
<dbReference type="EMBL" id="KN832000">
    <property type="protein sequence ID" value="KIN99942.1"/>
    <property type="molecule type" value="Genomic_DNA"/>
</dbReference>